<dbReference type="GO" id="GO:0016020">
    <property type="term" value="C:membrane"/>
    <property type="evidence" value="ECO:0007669"/>
    <property type="project" value="UniProtKB-SubCell"/>
</dbReference>
<feature type="transmembrane region" description="Helical" evidence="5">
    <location>
        <begin position="189"/>
        <end position="213"/>
    </location>
</feature>
<keyword evidence="3 5" id="KW-1133">Transmembrane helix</keyword>
<keyword evidence="8" id="KW-1185">Reference proteome</keyword>
<feature type="transmembrane region" description="Helical" evidence="5">
    <location>
        <begin position="259"/>
        <end position="277"/>
    </location>
</feature>
<evidence type="ECO:0000256" key="4">
    <source>
        <dbReference type="ARBA" id="ARBA00023136"/>
    </source>
</evidence>
<name>A0A7R8X2D3_9CRUS</name>
<feature type="transmembrane region" description="Helical" evidence="5">
    <location>
        <begin position="154"/>
        <end position="177"/>
    </location>
</feature>
<proteinExistence type="predicted"/>
<dbReference type="OrthoDB" id="6418713at2759"/>
<feature type="transmembrane region" description="Helical" evidence="5">
    <location>
        <begin position="80"/>
        <end position="101"/>
    </location>
</feature>
<keyword evidence="4 5" id="KW-0472">Membrane</keyword>
<feature type="transmembrane region" description="Helical" evidence="5">
    <location>
        <begin position="121"/>
        <end position="142"/>
    </location>
</feature>
<evidence type="ECO:0000256" key="3">
    <source>
        <dbReference type="ARBA" id="ARBA00022989"/>
    </source>
</evidence>
<evidence type="ECO:0000313" key="8">
    <source>
        <dbReference type="Proteomes" id="UP000677054"/>
    </source>
</evidence>
<protein>
    <recommendedName>
        <fullName evidence="6">Sugar phosphate transporter domain-containing protein</fullName>
    </recommendedName>
</protein>
<dbReference type="Pfam" id="PF03151">
    <property type="entry name" value="TPT"/>
    <property type="match status" value="3"/>
</dbReference>
<gene>
    <name evidence="7" type="ORF">DSTB1V02_LOCUS1396</name>
</gene>
<dbReference type="EMBL" id="LR899649">
    <property type="protein sequence ID" value="CAD7241403.1"/>
    <property type="molecule type" value="Genomic_DNA"/>
</dbReference>
<evidence type="ECO:0000259" key="6">
    <source>
        <dbReference type="Pfam" id="PF03151"/>
    </source>
</evidence>
<accession>A0A7R8X2D3</accession>
<keyword evidence="2 5" id="KW-0812">Transmembrane</keyword>
<feature type="transmembrane region" description="Helical" evidence="5">
    <location>
        <begin position="47"/>
        <end position="68"/>
    </location>
</feature>
<dbReference type="PANTHER" id="PTHR11132">
    <property type="entry name" value="SOLUTE CARRIER FAMILY 35"/>
    <property type="match status" value="1"/>
</dbReference>
<evidence type="ECO:0000256" key="2">
    <source>
        <dbReference type="ARBA" id="ARBA00022692"/>
    </source>
</evidence>
<dbReference type="EMBL" id="CAJPEV010000132">
    <property type="protein sequence ID" value="CAG0881095.1"/>
    <property type="molecule type" value="Genomic_DNA"/>
</dbReference>
<dbReference type="InterPro" id="IPR004853">
    <property type="entry name" value="Sugar_P_trans_dom"/>
</dbReference>
<feature type="domain" description="Sugar phosphate transporter" evidence="6">
    <location>
        <begin position="125"/>
        <end position="249"/>
    </location>
</feature>
<sequence>MWPVATMAGGVNNHALRVLILCVLWYIVSSSNNVIGKTLLMRFSYPMTVTMVQLVSITVYSGPLFKLWGVRTRMEYGSKYWWRVIIPLAFGKFVASVSAHVSLWKVSVSYSHTGGELDWKYVLGLVSLCILWVAISTAMNVINKVVLMRLPYPVTVAGVQLLSIVVFNFSFVTSCNLSSDKEQYISWKYHCMFIIPLAFGKFVTSVASHFGLWKISLSYMQTVKASMPLFTVILTRVLFGEIQPRSVLLDTGIHHLRLLQLLGQLALLMFLPLWLLSDCRTILSDSSIFEGNFQETILLLFMDGFLNWLQNIIAFSVLSLVTPLSYAVANASKRICIISISLLTLRNPVTPLNIFGMMLAIIGVFLYNKVQAKYDAHRQAKAKPILPVIKGPSEASKSLLFSDVADTLPRNSYHLSLPPEGNGPYRSSLGDTKLNEIEKSHQVFARLGNANFQDFSTTECAGFDLQESDEALRGARYIV</sequence>
<dbReference type="InterPro" id="IPR050186">
    <property type="entry name" value="TPT_transporter"/>
</dbReference>
<evidence type="ECO:0000256" key="5">
    <source>
        <dbReference type="SAM" id="Phobius"/>
    </source>
</evidence>
<feature type="non-terminal residue" evidence="7">
    <location>
        <position position="479"/>
    </location>
</feature>
<dbReference type="AlphaFoldDB" id="A0A7R8X2D3"/>
<feature type="transmembrane region" description="Helical" evidence="5">
    <location>
        <begin position="219"/>
        <end position="239"/>
    </location>
</feature>
<evidence type="ECO:0000256" key="1">
    <source>
        <dbReference type="ARBA" id="ARBA00004141"/>
    </source>
</evidence>
<feature type="transmembrane region" description="Helical" evidence="5">
    <location>
        <begin position="349"/>
        <end position="367"/>
    </location>
</feature>
<dbReference type="Proteomes" id="UP000677054">
    <property type="component" value="Unassembled WGS sequence"/>
</dbReference>
<feature type="domain" description="Sugar phosphate transporter" evidence="6">
    <location>
        <begin position="253"/>
        <end position="368"/>
    </location>
</feature>
<evidence type="ECO:0000313" key="7">
    <source>
        <dbReference type="EMBL" id="CAD7241403.1"/>
    </source>
</evidence>
<comment type="subcellular location">
    <subcellularLocation>
        <location evidence="1">Membrane</location>
        <topology evidence="1">Multi-pass membrane protein</topology>
    </subcellularLocation>
</comment>
<feature type="domain" description="Sugar phosphate transporter" evidence="6">
    <location>
        <begin position="17"/>
        <end position="113"/>
    </location>
</feature>
<reference evidence="7" key="1">
    <citation type="submission" date="2020-11" db="EMBL/GenBank/DDBJ databases">
        <authorList>
            <person name="Tran Van P."/>
        </authorList>
    </citation>
    <scope>NUCLEOTIDE SEQUENCE</scope>
</reference>
<organism evidence="7">
    <name type="scientific">Darwinula stevensoni</name>
    <dbReference type="NCBI Taxonomy" id="69355"/>
    <lineage>
        <taxon>Eukaryota</taxon>
        <taxon>Metazoa</taxon>
        <taxon>Ecdysozoa</taxon>
        <taxon>Arthropoda</taxon>
        <taxon>Crustacea</taxon>
        <taxon>Oligostraca</taxon>
        <taxon>Ostracoda</taxon>
        <taxon>Podocopa</taxon>
        <taxon>Podocopida</taxon>
        <taxon>Darwinulocopina</taxon>
        <taxon>Darwinuloidea</taxon>
        <taxon>Darwinulidae</taxon>
        <taxon>Darwinula</taxon>
    </lineage>
</organism>
<feature type="transmembrane region" description="Helical" evidence="5">
    <location>
        <begin position="308"/>
        <end position="329"/>
    </location>
</feature>
<feature type="transmembrane region" description="Helical" evidence="5">
    <location>
        <begin position="15"/>
        <end position="35"/>
    </location>
</feature>